<feature type="region of interest" description="Disordered" evidence="1">
    <location>
        <begin position="132"/>
        <end position="153"/>
    </location>
</feature>
<evidence type="ECO:0000256" key="1">
    <source>
        <dbReference type="SAM" id="MobiDB-lite"/>
    </source>
</evidence>
<feature type="compositionally biased region" description="Basic residues" evidence="1">
    <location>
        <begin position="134"/>
        <end position="144"/>
    </location>
</feature>
<proteinExistence type="predicted"/>
<dbReference type="EMBL" id="BAAFGZ010000280">
    <property type="protein sequence ID" value="GAB0137435.1"/>
    <property type="molecule type" value="Genomic_DNA"/>
</dbReference>
<dbReference type="Proteomes" id="UP001562357">
    <property type="component" value="Unassembled WGS sequence"/>
</dbReference>
<organism evidence="3 4">
    <name type="scientific">Epichloe bromicola</name>
    <dbReference type="NCBI Taxonomy" id="79588"/>
    <lineage>
        <taxon>Eukaryota</taxon>
        <taxon>Fungi</taxon>
        <taxon>Dikarya</taxon>
        <taxon>Ascomycota</taxon>
        <taxon>Pezizomycotina</taxon>
        <taxon>Sordariomycetes</taxon>
        <taxon>Hypocreomycetidae</taxon>
        <taxon>Hypocreales</taxon>
        <taxon>Clavicipitaceae</taxon>
        <taxon>Epichloe</taxon>
    </lineage>
</organism>
<dbReference type="InterPro" id="IPR040151">
    <property type="entry name" value="Gfd2/YDR514C-like"/>
</dbReference>
<dbReference type="PANTHER" id="PTHR28083:SF1">
    <property type="entry name" value="GOOD FOR FULL DBP5 ACTIVITY PROTEIN 2"/>
    <property type="match status" value="1"/>
</dbReference>
<feature type="domain" description="Gfd2/YDR514C-like C-terminal" evidence="2">
    <location>
        <begin position="9"/>
        <end position="89"/>
    </location>
</feature>
<dbReference type="PANTHER" id="PTHR28083">
    <property type="entry name" value="GOOD FOR FULL DBP5 ACTIVITY PROTEIN 2"/>
    <property type="match status" value="1"/>
</dbReference>
<accession>A0ABQ0CVG1</accession>
<evidence type="ECO:0000313" key="4">
    <source>
        <dbReference type="Proteomes" id="UP001562357"/>
    </source>
</evidence>
<sequence length="170" mass="19135">MVQTIQSHIPQDRNVVLVGHGIINELQALQALGFEFERPPSGILDTSRIANEVFQFWGGSLGDLLGVLGCPFNRLHVAGNDANFTLRAPLLLAAKWCISQHQDDEVLDILQEISTCPIPPYVDPEIKAAEKREKRLARSRKHQSKLWSKEKQDQIRAARELEKRGGSNMF</sequence>
<keyword evidence="4" id="KW-1185">Reference proteome</keyword>
<comment type="caution">
    <text evidence="3">The sequence shown here is derived from an EMBL/GenBank/DDBJ whole genome shotgun (WGS) entry which is preliminary data.</text>
</comment>
<name>A0ABQ0CVG1_9HYPO</name>
<protein>
    <recommendedName>
        <fullName evidence="2">Gfd2/YDR514C-like C-terminal domain-containing protein</fullName>
    </recommendedName>
</protein>
<reference evidence="4" key="1">
    <citation type="submission" date="2024-06" db="EMBL/GenBank/DDBJ databases">
        <title>Draft Genome Sequences of Epichloe bromicola Strains Isolated from Elymus ciliaris.</title>
        <authorList>
            <consortium name="Epichloe bromicola genome sequencing consortium"/>
            <person name="Miura A."/>
            <person name="Imano S."/>
            <person name="Ashida A."/>
            <person name="Sato I."/>
            <person name="Chiba S."/>
            <person name="Tanaka A."/>
            <person name="Camagna M."/>
            <person name="Takemoto D."/>
        </authorList>
    </citation>
    <scope>NUCLEOTIDE SEQUENCE [LARGE SCALE GENOMIC DNA]</scope>
    <source>
        <strain evidence="4">DP</strain>
    </source>
</reference>
<dbReference type="InterPro" id="IPR012337">
    <property type="entry name" value="RNaseH-like_sf"/>
</dbReference>
<gene>
    <name evidence="3" type="primary">g5699</name>
    <name evidence="3" type="ORF">EsDP_00005699</name>
</gene>
<evidence type="ECO:0000313" key="3">
    <source>
        <dbReference type="EMBL" id="GAB0137435.1"/>
    </source>
</evidence>
<dbReference type="InterPro" id="IPR048519">
    <property type="entry name" value="Gfd2/YDR514C-like_C"/>
</dbReference>
<evidence type="ECO:0000259" key="2">
    <source>
        <dbReference type="Pfam" id="PF21762"/>
    </source>
</evidence>
<dbReference type="SUPFAM" id="SSF53098">
    <property type="entry name" value="Ribonuclease H-like"/>
    <property type="match status" value="1"/>
</dbReference>
<dbReference type="Pfam" id="PF21762">
    <property type="entry name" value="DEDDh_C"/>
    <property type="match status" value="1"/>
</dbReference>